<proteinExistence type="predicted"/>
<reference evidence="2" key="1">
    <citation type="submission" date="2018-07" db="EMBL/GenBank/DDBJ databases">
        <title>Genome Structure of the Opportunistic Pathogen Paracoccus yeei (Alphaproteobacteria) and Identification of Putative Virulence Factors.</title>
        <authorList>
            <person name="Lasek R."/>
            <person name="Szuplewska M."/>
            <person name="Mitura M."/>
            <person name="Decewicz P."/>
            <person name="Chmielowska C."/>
            <person name="Pawlot A."/>
            <person name="Sentkowska D."/>
            <person name="Czarnecki J."/>
            <person name="Bartosik D."/>
        </authorList>
    </citation>
    <scope>NUCLEOTIDE SEQUENCE [LARGE SCALE GENOMIC DNA]</scope>
    <source>
        <strain evidence="2">CCUG 32053</strain>
    </source>
</reference>
<protein>
    <submittedName>
        <fullName evidence="1">Uncharacterized protein</fullName>
    </submittedName>
</protein>
<evidence type="ECO:0000313" key="1">
    <source>
        <dbReference type="EMBL" id="AYF02356.1"/>
    </source>
</evidence>
<dbReference type="EMBL" id="CP031078">
    <property type="protein sequence ID" value="AYF02356.1"/>
    <property type="molecule type" value="Genomic_DNA"/>
</dbReference>
<dbReference type="Proteomes" id="UP000272010">
    <property type="component" value="Chromosome"/>
</dbReference>
<gene>
    <name evidence="1" type="ORF">PY32053_02765</name>
</gene>
<accession>A0A386UPI1</accession>
<evidence type="ECO:0000313" key="2">
    <source>
        <dbReference type="Proteomes" id="UP000272010"/>
    </source>
</evidence>
<sequence length="46" mass="4631">MVPLLLARVRGQSLSRNAGLGNENATLHDRVATLSRGAGQGGDGGS</sequence>
<organism evidence="1 2">
    <name type="scientific">Paracoccus yeei</name>
    <dbReference type="NCBI Taxonomy" id="147645"/>
    <lineage>
        <taxon>Bacteria</taxon>
        <taxon>Pseudomonadati</taxon>
        <taxon>Pseudomonadota</taxon>
        <taxon>Alphaproteobacteria</taxon>
        <taxon>Rhodobacterales</taxon>
        <taxon>Paracoccaceae</taxon>
        <taxon>Paracoccus</taxon>
    </lineage>
</organism>
<dbReference type="AlphaFoldDB" id="A0A386UPI1"/>
<name>A0A386UPI1_9RHOB</name>